<gene>
    <name evidence="1" type="ORF">METZ01_LOCUS429730</name>
</gene>
<organism evidence="1">
    <name type="scientific">marine metagenome</name>
    <dbReference type="NCBI Taxonomy" id="408172"/>
    <lineage>
        <taxon>unclassified sequences</taxon>
        <taxon>metagenomes</taxon>
        <taxon>ecological metagenomes</taxon>
    </lineage>
</organism>
<name>A0A382Y0R8_9ZZZZ</name>
<dbReference type="AlphaFoldDB" id="A0A382Y0R8"/>
<accession>A0A382Y0R8</accession>
<reference evidence="1" key="1">
    <citation type="submission" date="2018-05" db="EMBL/GenBank/DDBJ databases">
        <authorList>
            <person name="Lanie J.A."/>
            <person name="Ng W.-L."/>
            <person name="Kazmierczak K.M."/>
            <person name="Andrzejewski T.M."/>
            <person name="Davidsen T.M."/>
            <person name="Wayne K.J."/>
            <person name="Tettelin H."/>
            <person name="Glass J.I."/>
            <person name="Rusch D."/>
            <person name="Podicherti R."/>
            <person name="Tsui H.-C.T."/>
            <person name="Winkler M.E."/>
        </authorList>
    </citation>
    <scope>NUCLEOTIDE SEQUENCE</scope>
</reference>
<dbReference type="EMBL" id="UINC01172017">
    <property type="protein sequence ID" value="SVD76876.1"/>
    <property type="molecule type" value="Genomic_DNA"/>
</dbReference>
<proteinExistence type="predicted"/>
<sequence length="133" mass="15014">MMVLLIVASFMAGCADAIPDLPNSEEEVVVEWTTLNGQYTVLVGDENNSTYTDVTIGTNETWVIVNSFNYTATHLSFEIVNNTVIFNNFTWENDGYIHIGHSPDMGPVTLYFPLFPYDITVNYTVEYRLVNGR</sequence>
<protein>
    <submittedName>
        <fullName evidence="1">Uncharacterized protein</fullName>
    </submittedName>
</protein>
<evidence type="ECO:0000313" key="1">
    <source>
        <dbReference type="EMBL" id="SVD76876.1"/>
    </source>
</evidence>